<evidence type="ECO:0000256" key="5">
    <source>
        <dbReference type="SAM" id="MobiDB-lite"/>
    </source>
</evidence>
<evidence type="ECO:0000256" key="2">
    <source>
        <dbReference type="ARBA" id="ARBA00022692"/>
    </source>
</evidence>
<organism evidence="8 9">
    <name type="scientific">Mycolicibacterium bacteremicum</name>
    <name type="common">Mycobacterium bacteremicum</name>
    <dbReference type="NCBI Taxonomy" id="564198"/>
    <lineage>
        <taxon>Bacteria</taxon>
        <taxon>Bacillati</taxon>
        <taxon>Actinomycetota</taxon>
        <taxon>Actinomycetes</taxon>
        <taxon>Mycobacteriales</taxon>
        <taxon>Mycobacteriaceae</taxon>
        <taxon>Mycolicibacterium</taxon>
    </lineage>
</organism>
<evidence type="ECO:0000256" key="1">
    <source>
        <dbReference type="ARBA" id="ARBA00004141"/>
    </source>
</evidence>
<evidence type="ECO:0000313" key="9">
    <source>
        <dbReference type="Proteomes" id="UP000192366"/>
    </source>
</evidence>
<proteinExistence type="predicted"/>
<evidence type="ECO:0000256" key="6">
    <source>
        <dbReference type="SAM" id="Phobius"/>
    </source>
</evidence>
<evidence type="ECO:0000259" key="7">
    <source>
        <dbReference type="Pfam" id="PF05154"/>
    </source>
</evidence>
<dbReference type="GO" id="GO:0016020">
    <property type="term" value="C:membrane"/>
    <property type="evidence" value="ECO:0007669"/>
    <property type="project" value="UniProtKB-SubCell"/>
</dbReference>
<dbReference type="STRING" id="564198.BST17_26475"/>
<dbReference type="EMBL" id="MVHJ01000040">
    <property type="protein sequence ID" value="ORA01810.1"/>
    <property type="molecule type" value="Genomic_DNA"/>
</dbReference>
<dbReference type="Proteomes" id="UP000192366">
    <property type="component" value="Unassembled WGS sequence"/>
</dbReference>
<feature type="compositionally biased region" description="Low complexity" evidence="5">
    <location>
        <begin position="32"/>
        <end position="42"/>
    </location>
</feature>
<comment type="subcellular location">
    <subcellularLocation>
        <location evidence="1">Membrane</location>
        <topology evidence="1">Multi-pass membrane protein</topology>
    </subcellularLocation>
</comment>
<evidence type="ECO:0000256" key="4">
    <source>
        <dbReference type="ARBA" id="ARBA00023136"/>
    </source>
</evidence>
<feature type="transmembrane region" description="Helical" evidence="6">
    <location>
        <begin position="135"/>
        <end position="162"/>
    </location>
</feature>
<evidence type="ECO:0000313" key="8">
    <source>
        <dbReference type="EMBL" id="ORA01810.1"/>
    </source>
</evidence>
<gene>
    <name evidence="8" type="ORF">BST17_26475</name>
</gene>
<feature type="region of interest" description="Disordered" evidence="5">
    <location>
        <begin position="1"/>
        <end position="99"/>
    </location>
</feature>
<dbReference type="RefSeq" id="WP_083061981.1">
    <property type="nucleotide sequence ID" value="NZ_JACKVM010000003.1"/>
</dbReference>
<keyword evidence="3 6" id="KW-1133">Transmembrane helix</keyword>
<dbReference type="AlphaFoldDB" id="A0A1W9YPV2"/>
<dbReference type="Pfam" id="PF05154">
    <property type="entry name" value="TM2"/>
    <property type="match status" value="1"/>
</dbReference>
<feature type="compositionally biased region" description="Gly residues" evidence="5">
    <location>
        <begin position="52"/>
        <end position="69"/>
    </location>
</feature>
<accession>A0A1W9YPV2</accession>
<comment type="caution">
    <text evidence="8">The sequence shown here is derived from an EMBL/GenBank/DDBJ whole genome shotgun (WGS) entry which is preliminary data.</text>
</comment>
<feature type="domain" description="TM2" evidence="7">
    <location>
        <begin position="104"/>
        <end position="158"/>
    </location>
</feature>
<protein>
    <recommendedName>
        <fullName evidence="7">TM2 domain-containing protein</fullName>
    </recommendedName>
</protein>
<keyword evidence="2 6" id="KW-0812">Transmembrane</keyword>
<sequence length="178" mass="18095">MTDPQSHPHSPGDSGPQPGGQPPYYPPPPSQPGGYSDGYYGQPGYGQPPGPGGYGQPAGPGFGQPAGPGYGPPAGPGYGQPAGLGFDPAAPFGRHPITGEPYSDKSKTIAGLLQLLGLFGFVGIGRIYVGQTGLGIAQLIVGFVTCFIGAVIWGLIDAVLIFTDKVRDAHGRPLRDGT</sequence>
<evidence type="ECO:0000256" key="3">
    <source>
        <dbReference type="ARBA" id="ARBA00022989"/>
    </source>
</evidence>
<name>A0A1W9YPV2_MYCBA</name>
<feature type="compositionally biased region" description="Pro residues" evidence="5">
    <location>
        <begin position="19"/>
        <end position="31"/>
    </location>
</feature>
<reference evidence="8 9" key="1">
    <citation type="submission" date="2017-02" db="EMBL/GenBank/DDBJ databases">
        <title>The new phylogeny of genus Mycobacterium.</title>
        <authorList>
            <person name="Tortoli E."/>
            <person name="Trovato A."/>
            <person name="Cirillo D.M."/>
        </authorList>
    </citation>
    <scope>NUCLEOTIDE SEQUENCE [LARGE SCALE GENOMIC DNA]</scope>
    <source>
        <strain evidence="8 9">DSM 45578</strain>
    </source>
</reference>
<dbReference type="InterPro" id="IPR007829">
    <property type="entry name" value="TM2"/>
</dbReference>
<feature type="compositionally biased region" description="Low complexity" evidence="5">
    <location>
        <begin position="1"/>
        <end position="16"/>
    </location>
</feature>
<keyword evidence="9" id="KW-1185">Reference proteome</keyword>
<feature type="transmembrane region" description="Helical" evidence="6">
    <location>
        <begin position="109"/>
        <end position="129"/>
    </location>
</feature>
<keyword evidence="4 6" id="KW-0472">Membrane</keyword>